<feature type="transmembrane region" description="Helical" evidence="10">
    <location>
        <begin position="220"/>
        <end position="246"/>
    </location>
</feature>
<evidence type="ECO:0000256" key="10">
    <source>
        <dbReference type="SAM" id="Phobius"/>
    </source>
</evidence>
<feature type="transmembrane region" description="Helical" evidence="10">
    <location>
        <begin position="97"/>
        <end position="116"/>
    </location>
</feature>
<dbReference type="PROSITE" id="PS50850">
    <property type="entry name" value="MFS"/>
    <property type="match status" value="1"/>
</dbReference>
<evidence type="ECO:0000259" key="11">
    <source>
        <dbReference type="PROSITE" id="PS50850"/>
    </source>
</evidence>
<feature type="transmembrane region" description="Helical" evidence="10">
    <location>
        <begin position="151"/>
        <end position="173"/>
    </location>
</feature>
<feature type="transmembrane region" description="Helical" evidence="10">
    <location>
        <begin position="128"/>
        <end position="145"/>
    </location>
</feature>
<dbReference type="EMBL" id="JAXLQG010000019">
    <property type="protein sequence ID" value="KAK5530481.1"/>
    <property type="molecule type" value="Genomic_DNA"/>
</dbReference>
<feature type="transmembrane region" description="Helical" evidence="10">
    <location>
        <begin position="185"/>
        <end position="208"/>
    </location>
</feature>
<evidence type="ECO:0000256" key="1">
    <source>
        <dbReference type="ARBA" id="ARBA00004141"/>
    </source>
</evidence>
<feature type="transmembrane region" description="Helical" evidence="10">
    <location>
        <begin position="288"/>
        <end position="308"/>
    </location>
</feature>
<evidence type="ECO:0000256" key="6">
    <source>
        <dbReference type="ARBA" id="ARBA00053977"/>
    </source>
</evidence>
<accession>A0AAV9PVK6</accession>
<sequence length="522" mass="56956">MSSARPSDLEGQQDTASEVEVEQGPANGPREEEKDGIVVTWDGDDDKENPQNWSTSFKSWVTLQLSLLAFTASLASSIIAPANKTIAGYVGVSEEVVVLNVSLYVIGFALGPLVWAPSSEIWGRRISILPAMFCLALFSIGTATSKNAASVFITRFFSGVFGSSAVSNVNAALGDIWSREARGTAVSLYAVCVVGGPTLGPIFGAAILVNPRLGWRWTEYITAIINFAVVALTYFCMPEMYGPVVLKRKAQRLRKENGNQKLYHPHERLKLDFKSIVTKQLSRPLKMLCVEPMVTCIAFYASFVYSILYLTLEVFPIVFTEQRKYSPIVASLPFLGLFIGVLCALGINLGNQPRYIRKCREAQGKPVPEARLPPLAIGAVLMVIGLFWFGWNAEPQYSWVLPSIAAVFIGAGFNTIFQQCKLIPGYAFSRVPVLTHPPGINYLVDVYGLYAASATAANTFLRSLMAFALPLVARPMFHNLGVGPAMSILGGVAALMLPVPFLLMKFSMPLRKKSTFAPVPED</sequence>
<keyword evidence="4 10" id="KW-0472">Membrane</keyword>
<keyword evidence="13" id="KW-1185">Reference proteome</keyword>
<evidence type="ECO:0000256" key="9">
    <source>
        <dbReference type="SAM" id="MobiDB-lite"/>
    </source>
</evidence>
<dbReference type="InterPro" id="IPR011701">
    <property type="entry name" value="MFS"/>
</dbReference>
<reference evidence="12 13" key="1">
    <citation type="submission" date="2023-06" db="EMBL/GenBank/DDBJ databases">
        <title>Black Yeasts Isolated from many extreme environments.</title>
        <authorList>
            <person name="Coleine C."/>
            <person name="Stajich J.E."/>
            <person name="Selbmann L."/>
        </authorList>
    </citation>
    <scope>NUCLEOTIDE SEQUENCE [LARGE SCALE GENOMIC DNA]</scope>
    <source>
        <strain evidence="12 13">CCFEE 5887</strain>
    </source>
</reference>
<comment type="similarity">
    <text evidence="5">Belongs to the major facilitator superfamily. CAR1 family.</text>
</comment>
<evidence type="ECO:0000256" key="5">
    <source>
        <dbReference type="ARBA" id="ARBA00038347"/>
    </source>
</evidence>
<organism evidence="12 13">
    <name type="scientific">Vermiconidia calcicola</name>
    <dbReference type="NCBI Taxonomy" id="1690605"/>
    <lineage>
        <taxon>Eukaryota</taxon>
        <taxon>Fungi</taxon>
        <taxon>Dikarya</taxon>
        <taxon>Ascomycota</taxon>
        <taxon>Pezizomycotina</taxon>
        <taxon>Dothideomycetes</taxon>
        <taxon>Dothideomycetidae</taxon>
        <taxon>Mycosphaerellales</taxon>
        <taxon>Extremaceae</taxon>
        <taxon>Vermiconidia</taxon>
    </lineage>
</organism>
<dbReference type="CDD" id="cd17323">
    <property type="entry name" value="MFS_Tpo1_MDR_like"/>
    <property type="match status" value="1"/>
</dbReference>
<evidence type="ECO:0000256" key="2">
    <source>
        <dbReference type="ARBA" id="ARBA00022692"/>
    </source>
</evidence>
<evidence type="ECO:0000256" key="8">
    <source>
        <dbReference type="ARBA" id="ARBA00077167"/>
    </source>
</evidence>
<evidence type="ECO:0000313" key="12">
    <source>
        <dbReference type="EMBL" id="KAK5530481.1"/>
    </source>
</evidence>
<dbReference type="GO" id="GO:0022857">
    <property type="term" value="F:transmembrane transporter activity"/>
    <property type="evidence" value="ECO:0007669"/>
    <property type="project" value="InterPro"/>
</dbReference>
<comment type="caution">
    <text evidence="12">The sequence shown here is derived from an EMBL/GenBank/DDBJ whole genome shotgun (WGS) entry which is preliminary data.</text>
</comment>
<evidence type="ECO:0000256" key="4">
    <source>
        <dbReference type="ARBA" id="ARBA00023136"/>
    </source>
</evidence>
<protein>
    <recommendedName>
        <fullName evidence="7">Cercosporin MFS transporter CTB4</fullName>
    </recommendedName>
    <alternativeName>
        <fullName evidence="8">Cercosporin toxin biosynthesis cluster protein 4</fullName>
    </alternativeName>
</protein>
<evidence type="ECO:0000313" key="13">
    <source>
        <dbReference type="Proteomes" id="UP001345827"/>
    </source>
</evidence>
<feature type="region of interest" description="Disordered" evidence="9">
    <location>
        <begin position="1"/>
        <end position="52"/>
    </location>
</feature>
<dbReference type="InterPro" id="IPR036259">
    <property type="entry name" value="MFS_trans_sf"/>
</dbReference>
<keyword evidence="3 10" id="KW-1133">Transmembrane helix</keyword>
<dbReference type="PANTHER" id="PTHR23502">
    <property type="entry name" value="MAJOR FACILITATOR SUPERFAMILY"/>
    <property type="match status" value="1"/>
</dbReference>
<feature type="compositionally biased region" description="Polar residues" evidence="9">
    <location>
        <begin position="1"/>
        <end position="16"/>
    </location>
</feature>
<gene>
    <name evidence="12" type="ORF">LTR25_009059</name>
</gene>
<dbReference type="InterPro" id="IPR020846">
    <property type="entry name" value="MFS_dom"/>
</dbReference>
<dbReference type="Proteomes" id="UP001345827">
    <property type="component" value="Unassembled WGS sequence"/>
</dbReference>
<proteinExistence type="inferred from homology"/>
<dbReference type="Gene3D" id="1.20.1250.20">
    <property type="entry name" value="MFS general substrate transporter like domains"/>
    <property type="match status" value="1"/>
</dbReference>
<comment type="subcellular location">
    <subcellularLocation>
        <location evidence="1">Membrane</location>
        <topology evidence="1">Multi-pass membrane protein</topology>
    </subcellularLocation>
</comment>
<comment type="function">
    <text evidence="6">MFS transporter; part of the gene cluster that mediates the biosynthesis of cercosporin, a light-activated, non-host-selective toxin. The perylenequinone chromophore of cercosporin absorbs light energy to attain an electronically-activated triplet state and produces active oxygen species such as the hydroxyl radical, superoxide, hydrogen peroxide or singlet oxygen upon reaction with oxygen molecules. These reactive oxygen species cause damage to various cellular components including lipids, proteins and nucleic acids. Responsible for secretion and accumulation of cercosporin, but does not play any roles in self-protection against the toxicity of cercosporin.</text>
</comment>
<feature type="domain" description="Major facilitator superfamily (MFS) profile" evidence="11">
    <location>
        <begin position="61"/>
        <end position="508"/>
    </location>
</feature>
<dbReference type="Pfam" id="PF07690">
    <property type="entry name" value="MFS_1"/>
    <property type="match status" value="1"/>
</dbReference>
<feature type="transmembrane region" description="Helical" evidence="10">
    <location>
        <begin position="60"/>
        <end position="82"/>
    </location>
</feature>
<feature type="transmembrane region" description="Helical" evidence="10">
    <location>
        <begin position="449"/>
        <end position="473"/>
    </location>
</feature>
<dbReference type="AlphaFoldDB" id="A0AAV9PVK6"/>
<dbReference type="PANTHER" id="PTHR23502:SF49">
    <property type="entry name" value="MAJOR FACILITATOR SUPERFAMILY (MFS) PROFILE DOMAIN-CONTAINING PROTEIN"/>
    <property type="match status" value="1"/>
</dbReference>
<dbReference type="GO" id="GO:0005886">
    <property type="term" value="C:plasma membrane"/>
    <property type="evidence" value="ECO:0007669"/>
    <property type="project" value="TreeGrafter"/>
</dbReference>
<feature type="transmembrane region" description="Helical" evidence="10">
    <location>
        <begin position="397"/>
        <end position="417"/>
    </location>
</feature>
<keyword evidence="2 10" id="KW-0812">Transmembrane</keyword>
<feature type="transmembrane region" description="Helical" evidence="10">
    <location>
        <begin position="485"/>
        <end position="504"/>
    </location>
</feature>
<dbReference type="FunFam" id="1.20.1250.20:FF:000011">
    <property type="entry name" value="MFS multidrug transporter, putative"/>
    <property type="match status" value="1"/>
</dbReference>
<evidence type="ECO:0000256" key="7">
    <source>
        <dbReference type="ARBA" id="ARBA00069139"/>
    </source>
</evidence>
<dbReference type="SUPFAM" id="SSF103473">
    <property type="entry name" value="MFS general substrate transporter"/>
    <property type="match status" value="1"/>
</dbReference>
<feature type="transmembrane region" description="Helical" evidence="10">
    <location>
        <begin position="328"/>
        <end position="351"/>
    </location>
</feature>
<name>A0AAV9PVK6_9PEZI</name>
<evidence type="ECO:0000256" key="3">
    <source>
        <dbReference type="ARBA" id="ARBA00022989"/>
    </source>
</evidence>
<feature type="transmembrane region" description="Helical" evidence="10">
    <location>
        <begin position="372"/>
        <end position="391"/>
    </location>
</feature>